<evidence type="ECO:0000256" key="4">
    <source>
        <dbReference type="ARBA" id="ARBA00023163"/>
    </source>
</evidence>
<dbReference type="SUPFAM" id="SSF46785">
    <property type="entry name" value="Winged helix' DNA-binding domain"/>
    <property type="match status" value="1"/>
</dbReference>
<evidence type="ECO:0000256" key="5">
    <source>
        <dbReference type="SAM" id="Coils"/>
    </source>
</evidence>
<evidence type="ECO:0000256" key="3">
    <source>
        <dbReference type="ARBA" id="ARBA00023125"/>
    </source>
</evidence>
<keyword evidence="7" id="KW-1185">Reference proteome</keyword>
<organism evidence="6 7">
    <name type="scientific">Colwellia asteriadis</name>
    <dbReference type="NCBI Taxonomy" id="517723"/>
    <lineage>
        <taxon>Bacteria</taxon>
        <taxon>Pseudomonadati</taxon>
        <taxon>Pseudomonadota</taxon>
        <taxon>Gammaproteobacteria</taxon>
        <taxon>Alteromonadales</taxon>
        <taxon>Colwelliaceae</taxon>
        <taxon>Colwellia</taxon>
    </lineage>
</organism>
<dbReference type="EMBL" id="BAAAFA010000003">
    <property type="protein sequence ID" value="GAA0814550.1"/>
    <property type="molecule type" value="Genomic_DNA"/>
</dbReference>
<dbReference type="InterPro" id="IPR036390">
    <property type="entry name" value="WH_DNA-bd_sf"/>
</dbReference>
<evidence type="ECO:0008006" key="8">
    <source>
        <dbReference type="Google" id="ProtNLM"/>
    </source>
</evidence>
<keyword evidence="5" id="KW-0175">Coiled coil</keyword>
<accession>A0ABN1L598</accession>
<dbReference type="Proteomes" id="UP001500021">
    <property type="component" value="Unassembled WGS sequence"/>
</dbReference>
<dbReference type="PIRSF" id="PIRSF019455">
    <property type="entry name" value="CopR_AtkY"/>
    <property type="match status" value="1"/>
</dbReference>
<dbReference type="InterPro" id="IPR005650">
    <property type="entry name" value="BlaI_family"/>
</dbReference>
<proteinExistence type="inferred from homology"/>
<evidence type="ECO:0000256" key="1">
    <source>
        <dbReference type="ARBA" id="ARBA00011046"/>
    </source>
</evidence>
<dbReference type="Gene3D" id="1.10.10.10">
    <property type="entry name" value="Winged helix-like DNA-binding domain superfamily/Winged helix DNA-binding domain"/>
    <property type="match status" value="1"/>
</dbReference>
<comment type="similarity">
    <text evidence="1">Belongs to the BlaI transcriptional regulatory family.</text>
</comment>
<evidence type="ECO:0000313" key="6">
    <source>
        <dbReference type="EMBL" id="GAA0814550.1"/>
    </source>
</evidence>
<keyword evidence="3" id="KW-0238">DNA-binding</keyword>
<keyword evidence="4" id="KW-0804">Transcription</keyword>
<protein>
    <recommendedName>
        <fullName evidence="8">BlaI/MecI/CopY family transcriptional regulator</fullName>
    </recommendedName>
</protein>
<name>A0ABN1L598_9GAMM</name>
<evidence type="ECO:0000256" key="2">
    <source>
        <dbReference type="ARBA" id="ARBA00023015"/>
    </source>
</evidence>
<evidence type="ECO:0000313" key="7">
    <source>
        <dbReference type="Proteomes" id="UP001500021"/>
    </source>
</evidence>
<keyword evidence="2" id="KW-0805">Transcription regulation</keyword>
<reference evidence="6 7" key="1">
    <citation type="journal article" date="2019" name="Int. J. Syst. Evol. Microbiol.">
        <title>The Global Catalogue of Microorganisms (GCM) 10K type strain sequencing project: providing services to taxonomists for standard genome sequencing and annotation.</title>
        <authorList>
            <consortium name="The Broad Institute Genomics Platform"/>
            <consortium name="The Broad Institute Genome Sequencing Center for Infectious Disease"/>
            <person name="Wu L."/>
            <person name="Ma J."/>
        </authorList>
    </citation>
    <scope>NUCLEOTIDE SEQUENCE [LARGE SCALE GENOMIC DNA]</scope>
    <source>
        <strain evidence="6 7">JCM 15608</strain>
    </source>
</reference>
<gene>
    <name evidence="6" type="ORF">GCM10009111_11580</name>
</gene>
<feature type="coiled-coil region" evidence="5">
    <location>
        <begin position="122"/>
        <end position="149"/>
    </location>
</feature>
<comment type="caution">
    <text evidence="6">The sequence shown here is derived from an EMBL/GenBank/DDBJ whole genome shotgun (WGS) entry which is preliminary data.</text>
</comment>
<sequence>MPLGFLCGTILLLKKWRLKFMLLGELEKQVLEYLWKNQPADAKQVHSYFEKDRGGSLNTIQSTLERLFKKDLLSRVKNGHAYQYFPKVARQELIGQLIKSITHDFVTEDENSVVAAFSSISSDLDEKQLDKLEAMIEQQRQKIHKNSEK</sequence>
<dbReference type="InterPro" id="IPR036388">
    <property type="entry name" value="WH-like_DNA-bd_sf"/>
</dbReference>
<dbReference type="Pfam" id="PF03965">
    <property type="entry name" value="Penicillinase_R"/>
    <property type="match status" value="1"/>
</dbReference>